<dbReference type="AlphaFoldDB" id="A0A847HDZ5"/>
<comment type="caution">
    <text evidence="2">The sequence shown here is derived from an EMBL/GenBank/DDBJ whole genome shotgun (WGS) entry which is preliminary data.</text>
</comment>
<dbReference type="InterPro" id="IPR038670">
    <property type="entry name" value="HslJ-like_sf"/>
</dbReference>
<dbReference type="InterPro" id="IPR005184">
    <property type="entry name" value="DUF306_Meta_HslJ"/>
</dbReference>
<reference evidence="2 3" key="1">
    <citation type="journal article" date="2020" name="Biotechnol. Biofuels">
        <title>New insights from the biogas microbiome by comprehensive genome-resolved metagenomics of nearly 1600 species originating from multiple anaerobic digesters.</title>
        <authorList>
            <person name="Campanaro S."/>
            <person name="Treu L."/>
            <person name="Rodriguez-R L.M."/>
            <person name="Kovalovszki A."/>
            <person name="Ziels R.M."/>
            <person name="Maus I."/>
            <person name="Zhu X."/>
            <person name="Kougias P.G."/>
            <person name="Basile A."/>
            <person name="Luo G."/>
            <person name="Schluter A."/>
            <person name="Konstantinidis K.T."/>
            <person name="Angelidaki I."/>
        </authorList>
    </citation>
    <scope>NUCLEOTIDE SEQUENCE [LARGE SCALE GENOMIC DNA]</scope>
    <source>
        <strain evidence="2">AS06rmzACSIP_235</strain>
    </source>
</reference>
<gene>
    <name evidence="2" type="ORF">GX570_12945</name>
</gene>
<feature type="domain" description="DUF306" evidence="1">
    <location>
        <begin position="48"/>
        <end position="154"/>
    </location>
</feature>
<sequence>MAGAARRSTVDHPVHAVRNVRLSALMLSLLLLLPGCGIISGGRNEALDGPWRFQDFGASAGPSSGDPGLIVTMTLDAGDVSGSTGVNSYQGTYTWKANGFFKFDELAVTERGGAPAAMVFERRFLDAIEDVRSYELVDTKLRLGDGDGGELLIFAPVP</sequence>
<accession>A0A847HDZ5</accession>
<dbReference type="EMBL" id="JAAYYP010000477">
    <property type="protein sequence ID" value="NLF92229.1"/>
    <property type="molecule type" value="Genomic_DNA"/>
</dbReference>
<dbReference type="Proteomes" id="UP000523614">
    <property type="component" value="Unassembled WGS sequence"/>
</dbReference>
<dbReference type="Pfam" id="PF03724">
    <property type="entry name" value="META"/>
    <property type="match status" value="1"/>
</dbReference>
<proteinExistence type="predicted"/>
<protein>
    <submittedName>
        <fullName evidence="2">META domain-containing protein</fullName>
    </submittedName>
</protein>
<evidence type="ECO:0000313" key="2">
    <source>
        <dbReference type="EMBL" id="NLF92229.1"/>
    </source>
</evidence>
<evidence type="ECO:0000313" key="3">
    <source>
        <dbReference type="Proteomes" id="UP000523614"/>
    </source>
</evidence>
<evidence type="ECO:0000259" key="1">
    <source>
        <dbReference type="Pfam" id="PF03724"/>
    </source>
</evidence>
<dbReference type="Gene3D" id="2.40.128.270">
    <property type="match status" value="1"/>
</dbReference>
<name>A0A847HDZ5_9CORY</name>
<organism evidence="2 3">
    <name type="scientific">Corynebacterium marinum</name>
    <dbReference type="NCBI Taxonomy" id="349751"/>
    <lineage>
        <taxon>Bacteria</taxon>
        <taxon>Bacillati</taxon>
        <taxon>Actinomycetota</taxon>
        <taxon>Actinomycetes</taxon>
        <taxon>Mycobacteriales</taxon>
        <taxon>Corynebacteriaceae</taxon>
        <taxon>Corynebacterium</taxon>
    </lineage>
</organism>